<accession>A0ABV2S8U7</accession>
<feature type="compositionally biased region" description="Basic and acidic residues" evidence="1">
    <location>
        <begin position="75"/>
        <end position="84"/>
    </location>
</feature>
<proteinExistence type="predicted"/>
<evidence type="ECO:0000313" key="3">
    <source>
        <dbReference type="Proteomes" id="UP001549291"/>
    </source>
</evidence>
<keyword evidence="3" id="KW-1185">Reference proteome</keyword>
<name>A0ABV2S8U7_BRAJP</name>
<gene>
    <name evidence="2" type="ORF">ABIF63_009727</name>
</gene>
<protein>
    <submittedName>
        <fullName evidence="2">Uncharacterized protein</fullName>
    </submittedName>
</protein>
<dbReference type="Proteomes" id="UP001549291">
    <property type="component" value="Unassembled WGS sequence"/>
</dbReference>
<dbReference type="EMBL" id="JBEPTQ010000002">
    <property type="protein sequence ID" value="MET4725621.1"/>
    <property type="molecule type" value="Genomic_DNA"/>
</dbReference>
<evidence type="ECO:0000256" key="1">
    <source>
        <dbReference type="SAM" id="MobiDB-lite"/>
    </source>
</evidence>
<comment type="caution">
    <text evidence="2">The sequence shown here is derived from an EMBL/GenBank/DDBJ whole genome shotgun (WGS) entry which is preliminary data.</text>
</comment>
<evidence type="ECO:0000313" key="2">
    <source>
        <dbReference type="EMBL" id="MET4725621.1"/>
    </source>
</evidence>
<feature type="region of interest" description="Disordered" evidence="1">
    <location>
        <begin position="65"/>
        <end position="103"/>
    </location>
</feature>
<sequence length="199" mass="21872">MKLLVNGQRRCATIKCFAASGNRFPSVPRSTKKGCGDAAALLLEGLSLICADRFASCGLPTRQNCRPSFRRPSRNRQEPKRRGQENVPIFPGTVRASQRHPGARSRATAAFSRNFGCFRNEYQSGPLCRRMVSARSKHCPATRRDPIRPAGPAASWSSRFGAGPGHQLIPISTAILIRSEWFLAPSFCFSRDVVLATVL</sequence>
<reference evidence="2 3" key="1">
    <citation type="submission" date="2024-06" db="EMBL/GenBank/DDBJ databases">
        <title>Genomic Encyclopedia of Type Strains, Phase V (KMG-V): Genome sequencing to study the core and pangenomes of soil and plant-associated prokaryotes.</title>
        <authorList>
            <person name="Whitman W."/>
        </authorList>
    </citation>
    <scope>NUCLEOTIDE SEQUENCE [LARGE SCALE GENOMIC DNA]</scope>
    <source>
        <strain evidence="2 3">USDA 160</strain>
    </source>
</reference>
<organism evidence="2 3">
    <name type="scientific">Bradyrhizobium japonicum</name>
    <dbReference type="NCBI Taxonomy" id="375"/>
    <lineage>
        <taxon>Bacteria</taxon>
        <taxon>Pseudomonadati</taxon>
        <taxon>Pseudomonadota</taxon>
        <taxon>Alphaproteobacteria</taxon>
        <taxon>Hyphomicrobiales</taxon>
        <taxon>Nitrobacteraceae</taxon>
        <taxon>Bradyrhizobium</taxon>
    </lineage>
</organism>